<evidence type="ECO:0000256" key="12">
    <source>
        <dbReference type="ARBA" id="ARBA00023137"/>
    </source>
</evidence>
<feature type="region of interest" description="Disordered" evidence="18">
    <location>
        <begin position="690"/>
        <end position="764"/>
    </location>
</feature>
<dbReference type="PROSITE" id="PS00107">
    <property type="entry name" value="PROTEIN_KINASE_ATP"/>
    <property type="match status" value="1"/>
</dbReference>
<feature type="region of interest" description="Disordered" evidence="18">
    <location>
        <begin position="267"/>
        <end position="292"/>
    </location>
</feature>
<comment type="catalytic activity">
    <reaction evidence="14">
        <text>L-threonyl-[protein] + ATP = O-phospho-L-threonyl-[protein] + ADP + H(+)</text>
        <dbReference type="Rhea" id="RHEA:46608"/>
        <dbReference type="Rhea" id="RHEA-COMP:11060"/>
        <dbReference type="Rhea" id="RHEA-COMP:11605"/>
        <dbReference type="ChEBI" id="CHEBI:15378"/>
        <dbReference type="ChEBI" id="CHEBI:30013"/>
        <dbReference type="ChEBI" id="CHEBI:30616"/>
        <dbReference type="ChEBI" id="CHEBI:61977"/>
        <dbReference type="ChEBI" id="CHEBI:456216"/>
        <dbReference type="EC" id="2.7.11.1"/>
    </reaction>
</comment>
<dbReference type="InterPro" id="IPR027984">
    <property type="entry name" value="TMEM95"/>
</dbReference>
<feature type="binding site" evidence="17">
    <location>
        <position position="337"/>
    </location>
    <ligand>
        <name>ATP</name>
        <dbReference type="ChEBI" id="CHEBI:30616"/>
    </ligand>
</feature>
<dbReference type="InterPro" id="IPR055175">
    <property type="entry name" value="ACK/TNK-like_SAM"/>
</dbReference>
<keyword evidence="22" id="KW-1185">Reference proteome</keyword>
<dbReference type="SMART" id="SM00219">
    <property type="entry name" value="TyrKc"/>
    <property type="match status" value="1"/>
</dbReference>
<dbReference type="Pfam" id="PF22931">
    <property type="entry name" value="SAM_TNK"/>
    <property type="match status" value="1"/>
</dbReference>
<evidence type="ECO:0000259" key="19">
    <source>
        <dbReference type="PROSITE" id="PS50002"/>
    </source>
</evidence>
<dbReference type="Proteomes" id="UP000694569">
    <property type="component" value="Unplaced"/>
</dbReference>
<evidence type="ECO:0000259" key="20">
    <source>
        <dbReference type="PROSITE" id="PS50011"/>
    </source>
</evidence>
<dbReference type="Pfam" id="PF15203">
    <property type="entry name" value="TMEM95"/>
    <property type="match status" value="1"/>
</dbReference>
<dbReference type="Ensembl" id="ENSLLET00000002182.1">
    <property type="protein sequence ID" value="ENSLLEP00000002092.1"/>
    <property type="gene ID" value="ENSLLEG00000001289.1"/>
</dbReference>
<dbReference type="PROSITE" id="PS50002">
    <property type="entry name" value="SH3"/>
    <property type="match status" value="1"/>
</dbReference>
<dbReference type="SUPFAM" id="SSF50044">
    <property type="entry name" value="SH3-domain"/>
    <property type="match status" value="1"/>
</dbReference>
<dbReference type="InterPro" id="IPR011009">
    <property type="entry name" value="Kinase-like_dom_sf"/>
</dbReference>
<evidence type="ECO:0000256" key="14">
    <source>
        <dbReference type="ARBA" id="ARBA00047899"/>
    </source>
</evidence>
<dbReference type="AlphaFoldDB" id="A0A8C5LLN7"/>
<evidence type="ECO:0000256" key="11">
    <source>
        <dbReference type="ARBA" id="ARBA00022842"/>
    </source>
</evidence>
<dbReference type="InterPro" id="IPR008266">
    <property type="entry name" value="Tyr_kinase_AS"/>
</dbReference>
<dbReference type="InterPro" id="IPR050198">
    <property type="entry name" value="Non-receptor_tyrosine_kinases"/>
</dbReference>
<comment type="subcellular location">
    <subcellularLocation>
        <location evidence="2">Cytoplasmic vesicle</location>
        <location evidence="2">Clathrin-coated vesicle</location>
    </subcellularLocation>
</comment>
<evidence type="ECO:0000256" key="10">
    <source>
        <dbReference type="ARBA" id="ARBA00022840"/>
    </source>
</evidence>
<dbReference type="GO" id="GO:0030136">
    <property type="term" value="C:clathrin-coated vesicle"/>
    <property type="evidence" value="ECO:0007669"/>
    <property type="project" value="UniProtKB-SubCell"/>
</dbReference>
<dbReference type="Pfam" id="PF07714">
    <property type="entry name" value="PK_Tyr_Ser-Thr"/>
    <property type="match status" value="1"/>
</dbReference>
<dbReference type="InterPro" id="IPR020635">
    <property type="entry name" value="Tyr_kinase_cat_dom"/>
</dbReference>
<keyword evidence="6" id="KW-0808">Transferase</keyword>
<feature type="domain" description="Protein kinase" evidence="20">
    <location>
        <begin position="305"/>
        <end position="568"/>
    </location>
</feature>
<evidence type="ECO:0000256" key="18">
    <source>
        <dbReference type="SAM" id="MobiDB-lite"/>
    </source>
</evidence>
<dbReference type="GO" id="GO:0005524">
    <property type="term" value="F:ATP binding"/>
    <property type="evidence" value="ECO:0007669"/>
    <property type="project" value="UniProtKB-UniRule"/>
</dbReference>
<dbReference type="PRINTS" id="PR00109">
    <property type="entry name" value="TYRKINASE"/>
</dbReference>
<dbReference type="InterPro" id="IPR017441">
    <property type="entry name" value="Protein_kinase_ATP_BS"/>
</dbReference>
<feature type="compositionally biased region" description="Basic and acidic residues" evidence="18">
    <location>
        <begin position="720"/>
        <end position="729"/>
    </location>
</feature>
<dbReference type="GO" id="GO:0046872">
    <property type="term" value="F:metal ion binding"/>
    <property type="evidence" value="ECO:0007669"/>
    <property type="project" value="UniProtKB-KW"/>
</dbReference>
<keyword evidence="3 16" id="KW-0728">SH3 domain</keyword>
<keyword evidence="10 17" id="KW-0067">ATP-binding</keyword>
<dbReference type="InterPro" id="IPR036028">
    <property type="entry name" value="SH3-like_dom_sf"/>
</dbReference>
<feature type="domain" description="SH3" evidence="19">
    <location>
        <begin position="567"/>
        <end position="627"/>
    </location>
</feature>
<dbReference type="Gene3D" id="1.10.510.10">
    <property type="entry name" value="Transferase(Phosphotransferase) domain 1"/>
    <property type="match status" value="1"/>
</dbReference>
<dbReference type="InterPro" id="IPR001452">
    <property type="entry name" value="SH3_domain"/>
</dbReference>
<evidence type="ECO:0000313" key="21">
    <source>
        <dbReference type="Ensembl" id="ENSLLEP00000002092.1"/>
    </source>
</evidence>
<evidence type="ECO:0000256" key="3">
    <source>
        <dbReference type="ARBA" id="ARBA00022443"/>
    </source>
</evidence>
<evidence type="ECO:0000256" key="7">
    <source>
        <dbReference type="ARBA" id="ARBA00022723"/>
    </source>
</evidence>
<sequence length="916" mass="103344">MKLKLSFSLPVSAYEAQALILCFHYRQCHVISIIFFPRMDTSSLLLLVLLFQASSGCVFCRNAELSIKIRFEKLCNDYMTATGRKNCTDHPGPFNFNPFGLDEESLIFITRKTHRVFRIFEINGDSLGIAAYWDWLHEVKLPQYTHETLCPPLCEKTTTAYNCTRCVTQKMTCWSVKTCYPGCEMVTEEGTEWLLTLLREVQLEQFYAKIRDELNVTRPGHFDFVKPFDLDQIGMGRPAQRRLFEAIKRRKPPVRPKSWMYKVFSPKGGEQTEIPPYPDSPQSPPNHPRGDSECSLKCLINERDLNLYERLGDGCFGVVRRGEWRVPSGRTVSVAVKSLRSDACSDPQALLDFLQEVNSMYALDHPHLIRLYGVVLAQPLKMVTELAPLGSLHDILRSRHGFFPLQLLWSYSLQIASGMSYLESRKFIHRDLAARNILVTSEEVVKIGDFGLMRALAGHNDHYIMSANRKIPFAWCSPESLKIGTFTHAADVWMFGVTLWEMFTYGQEPWLGLSGRQILMKIDREGERLERPDDCPQAMYSIMMKCWAHRPDQRPNFNSLLGLLQEARPVDVKVSQDVSDPAWLRLEAGDSVTVIDPGTDSHSWRGQNRRTLKVGPFPASVIVPEDLAQARSSMVLSSSLGHLSLAEIEAETDRRMRGKDAGRRVGAGSPASGVKLLRMQRLTKSLESISELCPPTNPHPTPLHKSRVRDLESVSPNEPSPRRMSDLPPRRILQNLRPPVMPKPKPPTAAKDRFVPLPHADYPPHQMTRAQKDKISASTPLLNVGDTGAANRSQLGVSLSDGGAGGKGAMQRGPAESEFQKKMKEVEERVHGVTTEECRDALRANSGDVMRAVQALKVRTENLDLMALTVCFFPTGRLFHVSDIERVVDTAPTGGYSMYLLPFLYHLHGISSQWEQ</sequence>
<reference evidence="21" key="1">
    <citation type="submission" date="2025-08" db="UniProtKB">
        <authorList>
            <consortium name="Ensembl"/>
        </authorList>
    </citation>
    <scope>IDENTIFICATION</scope>
</reference>
<evidence type="ECO:0000256" key="2">
    <source>
        <dbReference type="ARBA" id="ARBA00004132"/>
    </source>
</evidence>
<dbReference type="GO" id="GO:0004713">
    <property type="term" value="F:protein tyrosine kinase activity"/>
    <property type="evidence" value="ECO:0007669"/>
    <property type="project" value="UniProtKB-KW"/>
</dbReference>
<dbReference type="InterPro" id="IPR000719">
    <property type="entry name" value="Prot_kinase_dom"/>
</dbReference>
<keyword evidence="7" id="KW-0479">Metal-binding</keyword>
<accession>A0A8C5LLN7</accession>
<dbReference type="PANTHER" id="PTHR24418">
    <property type="entry name" value="TYROSINE-PROTEIN KINASE"/>
    <property type="match status" value="1"/>
</dbReference>
<dbReference type="SUPFAM" id="SSF56112">
    <property type="entry name" value="Protein kinase-like (PK-like)"/>
    <property type="match status" value="1"/>
</dbReference>
<dbReference type="GO" id="GO:0004674">
    <property type="term" value="F:protein serine/threonine kinase activity"/>
    <property type="evidence" value="ECO:0007669"/>
    <property type="project" value="UniProtKB-KW"/>
</dbReference>
<dbReference type="PROSITE" id="PS00109">
    <property type="entry name" value="PROTEIN_KINASE_TYR"/>
    <property type="match status" value="1"/>
</dbReference>
<evidence type="ECO:0000313" key="22">
    <source>
        <dbReference type="Proteomes" id="UP000694569"/>
    </source>
</evidence>
<dbReference type="FunFam" id="3.30.200.20:FF:000107">
    <property type="entry name" value="Putative activated CDC42 kinase 1"/>
    <property type="match status" value="1"/>
</dbReference>
<keyword evidence="5" id="KW-0723">Serine/threonine-protein kinase</keyword>
<feature type="compositionally biased region" description="Pro residues" evidence="18">
    <location>
        <begin position="275"/>
        <end position="287"/>
    </location>
</feature>
<evidence type="ECO:0000256" key="6">
    <source>
        <dbReference type="ARBA" id="ARBA00022679"/>
    </source>
</evidence>
<dbReference type="GO" id="GO:0007342">
    <property type="term" value="P:fusion of sperm to egg plasma membrane involved in single fertilization"/>
    <property type="evidence" value="ECO:0007669"/>
    <property type="project" value="InterPro"/>
</dbReference>
<dbReference type="GO" id="GO:0097524">
    <property type="term" value="C:sperm plasma membrane"/>
    <property type="evidence" value="ECO:0007669"/>
    <property type="project" value="InterPro"/>
</dbReference>
<comment type="cofactor">
    <cofactor evidence="1">
        <name>Mg(2+)</name>
        <dbReference type="ChEBI" id="CHEBI:18420"/>
    </cofactor>
</comment>
<evidence type="ECO:0000256" key="17">
    <source>
        <dbReference type="PROSITE-ProRule" id="PRU10141"/>
    </source>
</evidence>
<keyword evidence="13" id="KW-0968">Cytoplasmic vesicle</keyword>
<evidence type="ECO:0000256" key="5">
    <source>
        <dbReference type="ARBA" id="ARBA00022527"/>
    </source>
</evidence>
<dbReference type="OrthoDB" id="635774at2759"/>
<dbReference type="PROSITE" id="PS50011">
    <property type="entry name" value="PROTEIN_KINASE_DOM"/>
    <property type="match status" value="1"/>
</dbReference>
<evidence type="ECO:0008006" key="23">
    <source>
        <dbReference type="Google" id="ProtNLM"/>
    </source>
</evidence>
<evidence type="ECO:0000256" key="8">
    <source>
        <dbReference type="ARBA" id="ARBA00022741"/>
    </source>
</evidence>
<name>A0A8C5LLN7_9ANUR</name>
<evidence type="ECO:0000256" key="15">
    <source>
        <dbReference type="ARBA" id="ARBA00060742"/>
    </source>
</evidence>
<evidence type="ECO:0000256" key="9">
    <source>
        <dbReference type="ARBA" id="ARBA00022777"/>
    </source>
</evidence>
<keyword evidence="9" id="KW-0418">Kinase</keyword>
<dbReference type="CDD" id="cd09539">
    <property type="entry name" value="SAM_TNK-like"/>
    <property type="match status" value="1"/>
</dbReference>
<proteinExistence type="inferred from homology"/>
<keyword evidence="4" id="KW-0963">Cytoplasm</keyword>
<dbReference type="GeneTree" id="ENSGT00940000160853"/>
<evidence type="ECO:0000256" key="13">
    <source>
        <dbReference type="ARBA" id="ARBA00023329"/>
    </source>
</evidence>
<dbReference type="CDD" id="cd05040">
    <property type="entry name" value="PTKc_Ack_like"/>
    <property type="match status" value="1"/>
</dbReference>
<keyword evidence="11" id="KW-0460">Magnesium</keyword>
<organism evidence="21 22">
    <name type="scientific">Leptobrachium leishanense</name>
    <name type="common">Leishan spiny toad</name>
    <dbReference type="NCBI Taxonomy" id="445787"/>
    <lineage>
        <taxon>Eukaryota</taxon>
        <taxon>Metazoa</taxon>
        <taxon>Chordata</taxon>
        <taxon>Craniata</taxon>
        <taxon>Vertebrata</taxon>
        <taxon>Euteleostomi</taxon>
        <taxon>Amphibia</taxon>
        <taxon>Batrachia</taxon>
        <taxon>Anura</taxon>
        <taxon>Pelobatoidea</taxon>
        <taxon>Megophryidae</taxon>
        <taxon>Leptobrachium</taxon>
    </lineage>
</organism>
<evidence type="ECO:0000256" key="1">
    <source>
        <dbReference type="ARBA" id="ARBA00001946"/>
    </source>
</evidence>
<dbReference type="InterPro" id="IPR001245">
    <property type="entry name" value="Ser-Thr/Tyr_kinase_cat_dom"/>
</dbReference>
<dbReference type="Gene3D" id="3.30.200.20">
    <property type="entry name" value="Phosphorylase Kinase, domain 1"/>
    <property type="match status" value="1"/>
</dbReference>
<keyword evidence="8 17" id="KW-0547">Nucleotide-binding</keyword>
<dbReference type="InterPro" id="IPR049587">
    <property type="entry name" value="TNK-like_SAM"/>
</dbReference>
<comment type="similarity">
    <text evidence="15">Belongs to the protein kinase superfamily. Tyr protein kinase family.</text>
</comment>
<protein>
    <recommendedName>
        <fullName evidence="23">Non-specific protein-tyrosine kinase</fullName>
    </recommendedName>
</protein>
<keyword evidence="12" id="KW-0829">Tyrosine-protein kinase</keyword>
<reference evidence="21" key="2">
    <citation type="submission" date="2025-09" db="UniProtKB">
        <authorList>
            <consortium name="Ensembl"/>
        </authorList>
    </citation>
    <scope>IDENTIFICATION</scope>
</reference>
<dbReference type="FunFam" id="1.10.510.10:FF:000080">
    <property type="entry name" value="Putative activated CDC42 kinase 1"/>
    <property type="match status" value="1"/>
</dbReference>
<evidence type="ECO:0000256" key="16">
    <source>
        <dbReference type="PROSITE-ProRule" id="PRU00192"/>
    </source>
</evidence>
<evidence type="ECO:0000256" key="4">
    <source>
        <dbReference type="ARBA" id="ARBA00022490"/>
    </source>
</evidence>